<dbReference type="EMBL" id="QSJM01000011">
    <property type="protein sequence ID" value="RHD82766.1"/>
    <property type="molecule type" value="Genomic_DNA"/>
</dbReference>
<protein>
    <submittedName>
        <fullName evidence="1">DUF4313 domain-containing protein</fullName>
    </submittedName>
</protein>
<dbReference type="RefSeq" id="WP_101602792.1">
    <property type="nucleotide sequence ID" value="NZ_JADNJS010000006.1"/>
</dbReference>
<name>A0A414HEB3_PHOVU</name>
<sequence length="281" mass="31885">MRTSYGLEFNTVTEINPEWSDYDKTIAECHLANTGVVIVDTEYGQPIDNEYDLEEIYRLLEKENKKSAARVIRSPFQLLDELCLLEPGSTIHCTCLHGKDMDNPLTLKEKNCRIGDCPTFVLAHNDGSTVRVDGEQIMEGSCRFDLPGWETPPAGQLRYVNRTYPDGIPVRLEVFSYDSPGNLYVGLLSPENDNVTSWGSFTDVTVNMRPLPPYYAFVKEYSENEGMGEFLTRNGIACRSHVIPDIQNGFVTMHAYLFDRERLALLAPDTFPDYEKSLVEE</sequence>
<organism evidence="1 2">
    <name type="scientific">Phocaeicola vulgatus</name>
    <name type="common">Bacteroides vulgatus</name>
    <dbReference type="NCBI Taxonomy" id="821"/>
    <lineage>
        <taxon>Bacteria</taxon>
        <taxon>Pseudomonadati</taxon>
        <taxon>Bacteroidota</taxon>
        <taxon>Bacteroidia</taxon>
        <taxon>Bacteroidales</taxon>
        <taxon>Bacteroidaceae</taxon>
        <taxon>Phocaeicola</taxon>
    </lineage>
</organism>
<evidence type="ECO:0000313" key="2">
    <source>
        <dbReference type="Proteomes" id="UP000283429"/>
    </source>
</evidence>
<evidence type="ECO:0000313" key="1">
    <source>
        <dbReference type="EMBL" id="RHD82766.1"/>
    </source>
</evidence>
<reference evidence="1 2" key="1">
    <citation type="submission" date="2018-08" db="EMBL/GenBank/DDBJ databases">
        <title>A genome reference for cultivated species of the human gut microbiota.</title>
        <authorList>
            <person name="Zou Y."/>
            <person name="Xue W."/>
            <person name="Luo G."/>
        </authorList>
    </citation>
    <scope>NUCLEOTIDE SEQUENCE [LARGE SCALE GENOMIC DNA]</scope>
    <source>
        <strain evidence="1 2">AM30-40</strain>
    </source>
</reference>
<proteinExistence type="predicted"/>
<dbReference type="AlphaFoldDB" id="A0A414HEB3"/>
<dbReference type="Proteomes" id="UP000283429">
    <property type="component" value="Unassembled WGS sequence"/>
</dbReference>
<comment type="caution">
    <text evidence="1">The sequence shown here is derived from an EMBL/GenBank/DDBJ whole genome shotgun (WGS) entry which is preliminary data.</text>
</comment>
<accession>A0A414HEB3</accession>
<gene>
    <name evidence="1" type="ORF">DW783_05140</name>
</gene>